<dbReference type="InterPro" id="IPR007516">
    <property type="entry name" value="Co_F420_Hydgase/DH_bsu_N"/>
</dbReference>
<dbReference type="InterPro" id="IPR017900">
    <property type="entry name" value="4Fe4S_Fe_S_CS"/>
</dbReference>
<evidence type="ECO:0000256" key="1">
    <source>
        <dbReference type="ARBA" id="ARBA00022723"/>
    </source>
</evidence>
<gene>
    <name evidence="5" type="ORF">psyc5s11_43080</name>
</gene>
<dbReference type="Pfam" id="PF04422">
    <property type="entry name" value="FrhB_FdhB_N"/>
    <property type="match status" value="1"/>
</dbReference>
<sequence length="385" mass="44038">MIKINSKKECCGCAACNNICPKQCINMKMDEEGFLYPKVNEEKCTDCGLCEKVCPMLNINIYDMKPGIYACKSKDEEIKFKSSSGGVFSVIADYVLDNNGIVYGAGFNEEFEVMHMMIDNKQDLQKLRGSKYLQSDINESFEKVKEYLKENRLVLFSGTPCQIAGLNNYLNKSNDNLILFDIVCHGVPSPGVFKSYLCYIKDIFKENIVNINFRAKELAIQALKITFANSKVYLKNSGDDLYYKAFLSNLILRPSCYNCKSNNFRSGSDITVADYWGASTKFSDYDEKKGVSLVITKTKKGKELFNLLYDKFEVVESELEHAIKYNPNIIKSCSVHSNRDKFFIEYKKNRTPINNLMMKYTKECFTKRVLRKVKRIAISKFGANS</sequence>
<proteinExistence type="predicted"/>
<dbReference type="PANTHER" id="PTHR43193:SF2">
    <property type="entry name" value="POLYFERREDOXIN PROTEIN FWDF"/>
    <property type="match status" value="1"/>
</dbReference>
<dbReference type="PROSITE" id="PS00198">
    <property type="entry name" value="4FE4S_FER_1"/>
    <property type="match status" value="1"/>
</dbReference>
<dbReference type="PROSITE" id="PS51379">
    <property type="entry name" value="4FE4S_FER_2"/>
    <property type="match status" value="2"/>
</dbReference>
<dbReference type="RefSeq" id="WP_224034512.1">
    <property type="nucleotide sequence ID" value="NZ_AP024849.1"/>
</dbReference>
<organism evidence="5 6">
    <name type="scientific">Clostridium gelidum</name>
    <dbReference type="NCBI Taxonomy" id="704125"/>
    <lineage>
        <taxon>Bacteria</taxon>
        <taxon>Bacillati</taxon>
        <taxon>Bacillota</taxon>
        <taxon>Clostridia</taxon>
        <taxon>Eubacteriales</taxon>
        <taxon>Clostridiaceae</taxon>
        <taxon>Clostridium</taxon>
    </lineage>
</organism>
<dbReference type="Pfam" id="PF12838">
    <property type="entry name" value="Fer4_7"/>
    <property type="match status" value="1"/>
</dbReference>
<dbReference type="InterPro" id="IPR007525">
    <property type="entry name" value="FrhB_FdhB_C"/>
</dbReference>
<dbReference type="Proteomes" id="UP000824633">
    <property type="component" value="Chromosome"/>
</dbReference>
<accession>A0ABM7T8F9</accession>
<feature type="domain" description="4Fe-4S ferredoxin-type" evidence="4">
    <location>
        <begin position="1"/>
        <end position="30"/>
    </location>
</feature>
<evidence type="ECO:0000256" key="2">
    <source>
        <dbReference type="ARBA" id="ARBA00023004"/>
    </source>
</evidence>
<dbReference type="Pfam" id="PF04432">
    <property type="entry name" value="FrhB_FdhB_C"/>
    <property type="match status" value="1"/>
</dbReference>
<dbReference type="Gene3D" id="3.30.70.20">
    <property type="match status" value="1"/>
</dbReference>
<dbReference type="EMBL" id="AP024849">
    <property type="protein sequence ID" value="BCZ48241.1"/>
    <property type="molecule type" value="Genomic_DNA"/>
</dbReference>
<evidence type="ECO:0000313" key="5">
    <source>
        <dbReference type="EMBL" id="BCZ48241.1"/>
    </source>
</evidence>
<keyword evidence="1" id="KW-0479">Metal-binding</keyword>
<dbReference type="SUPFAM" id="SSF54862">
    <property type="entry name" value="4Fe-4S ferredoxins"/>
    <property type="match status" value="1"/>
</dbReference>
<evidence type="ECO:0000313" key="6">
    <source>
        <dbReference type="Proteomes" id="UP000824633"/>
    </source>
</evidence>
<reference evidence="6" key="1">
    <citation type="submission" date="2021-07" db="EMBL/GenBank/DDBJ databases">
        <title>Complete genome sequencing of a Clostridium isolate.</title>
        <authorList>
            <person name="Ueki A."/>
            <person name="Tonouchi A."/>
        </authorList>
    </citation>
    <scope>NUCLEOTIDE SEQUENCE [LARGE SCALE GENOMIC DNA]</scope>
    <source>
        <strain evidence="6">C5S11</strain>
    </source>
</reference>
<evidence type="ECO:0000259" key="4">
    <source>
        <dbReference type="PROSITE" id="PS51379"/>
    </source>
</evidence>
<feature type="domain" description="4Fe-4S ferredoxin-type" evidence="4">
    <location>
        <begin position="35"/>
        <end position="64"/>
    </location>
</feature>
<name>A0ABM7T8F9_9CLOT</name>
<dbReference type="PANTHER" id="PTHR43193">
    <property type="match status" value="1"/>
</dbReference>
<keyword evidence="2" id="KW-0408">Iron</keyword>
<evidence type="ECO:0000256" key="3">
    <source>
        <dbReference type="ARBA" id="ARBA00023014"/>
    </source>
</evidence>
<keyword evidence="3" id="KW-0411">Iron-sulfur</keyword>
<keyword evidence="6" id="KW-1185">Reference proteome</keyword>
<dbReference type="InterPro" id="IPR017896">
    <property type="entry name" value="4Fe4S_Fe-S-bd"/>
</dbReference>
<protein>
    <submittedName>
        <fullName evidence="5">F420H(2):quinone oxidoreductase</fullName>
    </submittedName>
</protein>
<dbReference type="InterPro" id="IPR052977">
    <property type="entry name" value="Polyferredoxin-like_ET"/>
</dbReference>